<feature type="signal peptide" evidence="1">
    <location>
        <begin position="1"/>
        <end position="23"/>
    </location>
</feature>
<dbReference type="Proteomes" id="UP001153712">
    <property type="component" value="Chromosome 11"/>
</dbReference>
<dbReference type="AlphaFoldDB" id="A0A9N9TJ06"/>
<gene>
    <name evidence="2" type="ORF">PHYEVI_LOCUS2564</name>
</gene>
<dbReference type="EMBL" id="OU900104">
    <property type="protein sequence ID" value="CAG9856138.1"/>
    <property type="molecule type" value="Genomic_DNA"/>
</dbReference>
<evidence type="ECO:0000256" key="1">
    <source>
        <dbReference type="SAM" id="SignalP"/>
    </source>
</evidence>
<name>A0A9N9TJ06_PHYSR</name>
<accession>A0A9N9TJ06</accession>
<sequence length="141" mass="15524">MSVATPANLLLAVLSVICRVERASTACETVLRKCCPLGTMFTTSLTCVPDNFTFDFDFDCDYRLVIGNGCPVGKEIFQIPDECLFVEEGRMNMICGFPPDYENLTDVPYGDFCVDKTESGEIGVLYCLGGERTCVACYGEF</sequence>
<reference evidence="2" key="1">
    <citation type="submission" date="2022-01" db="EMBL/GenBank/DDBJ databases">
        <authorList>
            <person name="King R."/>
        </authorList>
    </citation>
    <scope>NUCLEOTIDE SEQUENCE</scope>
</reference>
<feature type="chain" id="PRO_5040141546" evidence="1">
    <location>
        <begin position="24"/>
        <end position="141"/>
    </location>
</feature>
<evidence type="ECO:0000313" key="3">
    <source>
        <dbReference type="Proteomes" id="UP001153712"/>
    </source>
</evidence>
<organism evidence="2 3">
    <name type="scientific">Phyllotreta striolata</name>
    <name type="common">Striped flea beetle</name>
    <name type="synonym">Crioceris striolata</name>
    <dbReference type="NCBI Taxonomy" id="444603"/>
    <lineage>
        <taxon>Eukaryota</taxon>
        <taxon>Metazoa</taxon>
        <taxon>Ecdysozoa</taxon>
        <taxon>Arthropoda</taxon>
        <taxon>Hexapoda</taxon>
        <taxon>Insecta</taxon>
        <taxon>Pterygota</taxon>
        <taxon>Neoptera</taxon>
        <taxon>Endopterygota</taxon>
        <taxon>Coleoptera</taxon>
        <taxon>Polyphaga</taxon>
        <taxon>Cucujiformia</taxon>
        <taxon>Chrysomeloidea</taxon>
        <taxon>Chrysomelidae</taxon>
        <taxon>Galerucinae</taxon>
        <taxon>Alticini</taxon>
        <taxon>Phyllotreta</taxon>
    </lineage>
</organism>
<protein>
    <submittedName>
        <fullName evidence="2">Uncharacterized protein</fullName>
    </submittedName>
</protein>
<keyword evidence="1" id="KW-0732">Signal</keyword>
<keyword evidence="3" id="KW-1185">Reference proteome</keyword>
<proteinExistence type="predicted"/>
<evidence type="ECO:0000313" key="2">
    <source>
        <dbReference type="EMBL" id="CAG9856138.1"/>
    </source>
</evidence>